<dbReference type="InterPro" id="IPR011990">
    <property type="entry name" value="TPR-like_helical_dom_sf"/>
</dbReference>
<dbReference type="SUPFAM" id="SSF116965">
    <property type="entry name" value="Hypothetical protein MPN330"/>
    <property type="match status" value="1"/>
</dbReference>
<dbReference type="SUPFAM" id="SSF48452">
    <property type="entry name" value="TPR-like"/>
    <property type="match status" value="1"/>
</dbReference>
<name>A0A942UA51_9BACI</name>
<dbReference type="Proteomes" id="UP000679749">
    <property type="component" value="Unassembled WGS sequence"/>
</dbReference>
<evidence type="ECO:0000313" key="1">
    <source>
        <dbReference type="EMBL" id="MBS4215447.1"/>
    </source>
</evidence>
<comment type="caution">
    <text evidence="1">The sequence shown here is derived from an EMBL/GenBank/DDBJ whole genome shotgun (WGS) entry which is preliminary data.</text>
</comment>
<organism evidence="1 2">
    <name type="scientific">Neobacillus rhizophilus</name>
    <dbReference type="NCBI Taxonomy" id="2833579"/>
    <lineage>
        <taxon>Bacteria</taxon>
        <taxon>Bacillati</taxon>
        <taxon>Bacillota</taxon>
        <taxon>Bacilli</taxon>
        <taxon>Bacillales</taxon>
        <taxon>Bacillaceae</taxon>
        <taxon>Neobacillus</taxon>
    </lineage>
</organism>
<gene>
    <name evidence="1" type="ORF">KHA99_23805</name>
</gene>
<accession>A0A942UA51</accession>
<dbReference type="Gene3D" id="1.25.40.10">
    <property type="entry name" value="Tetratricopeptide repeat domain"/>
    <property type="match status" value="1"/>
</dbReference>
<dbReference type="RefSeq" id="WP_213119980.1">
    <property type="nucleotide sequence ID" value="NZ_JAGYPF010000005.1"/>
</dbReference>
<dbReference type="Pfam" id="PF14559">
    <property type="entry name" value="TPR_19"/>
    <property type="match status" value="1"/>
</dbReference>
<protein>
    <submittedName>
        <fullName evidence="1">Tetratricopeptide repeat protein</fullName>
    </submittedName>
</protein>
<reference evidence="1" key="1">
    <citation type="submission" date="2021-05" db="EMBL/GenBank/DDBJ databases">
        <title>Novel Bacillus species.</title>
        <authorList>
            <person name="Liu G."/>
        </authorList>
    </citation>
    <scope>NUCLEOTIDE SEQUENCE</scope>
    <source>
        <strain evidence="1">FJAT-49825</strain>
    </source>
</reference>
<keyword evidence="2" id="KW-1185">Reference proteome</keyword>
<evidence type="ECO:0000313" key="2">
    <source>
        <dbReference type="Proteomes" id="UP000679749"/>
    </source>
</evidence>
<dbReference type="EMBL" id="JAGYPF010000005">
    <property type="protein sequence ID" value="MBS4215447.1"/>
    <property type="molecule type" value="Genomic_DNA"/>
</dbReference>
<sequence>MKKREKVRKIDNVIFFPGMEKRLTDKGLESLHNKKYADAIELLEEAKELDQDNDDVLIGLVLAYFEAGNFQKAKVLAKEMLHKGIGDYFQLVDLFVTVLIQLHEYQEIVSTIEALLEEKEIPPERLEHFLTLLQFSRKMAENKSLDLRSEEPEEDIDPASLNLLSLTSLNEQMLSISRLSDKNIRPYVPEIEDYLKAEIGHPFLKTILLTLLKEQEVDKDIKMVKFSEEITINPTGIPDVRHQPKMTSIKELLENRLESSNPVLFASISEMVERIFFISYPFELEPENPAAWAAGFQYLAQEYMGINSEINELSKDYDVSPVEITLTIQVIEEIEKISYPNL</sequence>
<proteinExistence type="predicted"/>
<dbReference type="AlphaFoldDB" id="A0A942UA51"/>